<comment type="caution">
    <text evidence="2">The sequence shown here is derived from an EMBL/GenBank/DDBJ whole genome shotgun (WGS) entry which is preliminary data.</text>
</comment>
<feature type="region of interest" description="Disordered" evidence="1">
    <location>
        <begin position="29"/>
        <end position="74"/>
    </location>
</feature>
<keyword evidence="3" id="KW-1185">Reference proteome</keyword>
<evidence type="ECO:0000313" key="3">
    <source>
        <dbReference type="Proteomes" id="UP001362999"/>
    </source>
</evidence>
<feature type="compositionally biased region" description="Polar residues" evidence="1">
    <location>
        <begin position="62"/>
        <end position="74"/>
    </location>
</feature>
<dbReference type="AlphaFoldDB" id="A0AAW0AE17"/>
<sequence length="244" mass="27299">MTTHSRRGRDSERHLRGFVGMLYNGAKSTRAKSCHPGYQNRQGSGATTHKSVQRSLPGATSIPYTLTSTTETNPLDRTGELFDKHDKPLFFVPPRPPLHSSDLSQLRRNIGTHCALNVVNGRQTLTYAEVHLAHSSPILTSTPSQRHPISYTLPFRLETKPLTVSIISTVLMIPTLDRANYLDNKRTLPSPAVHSGPPPQVLRCMMFDPSKMTESVDVRKTQPSEMQRVQQVNAQLVVDELKWV</sequence>
<accession>A0AAW0AE17</accession>
<evidence type="ECO:0000313" key="2">
    <source>
        <dbReference type="EMBL" id="KAK7007137.1"/>
    </source>
</evidence>
<feature type="compositionally biased region" description="Polar residues" evidence="1">
    <location>
        <begin position="39"/>
        <end position="54"/>
    </location>
</feature>
<organism evidence="2 3">
    <name type="scientific">Favolaschia claudopus</name>
    <dbReference type="NCBI Taxonomy" id="2862362"/>
    <lineage>
        <taxon>Eukaryota</taxon>
        <taxon>Fungi</taxon>
        <taxon>Dikarya</taxon>
        <taxon>Basidiomycota</taxon>
        <taxon>Agaricomycotina</taxon>
        <taxon>Agaricomycetes</taxon>
        <taxon>Agaricomycetidae</taxon>
        <taxon>Agaricales</taxon>
        <taxon>Marasmiineae</taxon>
        <taxon>Mycenaceae</taxon>
        <taxon>Favolaschia</taxon>
    </lineage>
</organism>
<proteinExistence type="predicted"/>
<dbReference type="Proteomes" id="UP001362999">
    <property type="component" value="Unassembled WGS sequence"/>
</dbReference>
<dbReference type="EMBL" id="JAWWNJ010000072">
    <property type="protein sequence ID" value="KAK7007137.1"/>
    <property type="molecule type" value="Genomic_DNA"/>
</dbReference>
<gene>
    <name evidence="2" type="ORF">R3P38DRAFT_3212800</name>
</gene>
<protein>
    <submittedName>
        <fullName evidence="2">Uncharacterized protein</fullName>
    </submittedName>
</protein>
<reference evidence="2 3" key="1">
    <citation type="journal article" date="2024" name="J Genomics">
        <title>Draft genome sequencing and assembly of Favolaschia claudopus CIRM-BRFM 2984 isolated from oak limbs.</title>
        <authorList>
            <person name="Navarro D."/>
            <person name="Drula E."/>
            <person name="Chaduli D."/>
            <person name="Cazenave R."/>
            <person name="Ahrendt S."/>
            <person name="Wang J."/>
            <person name="Lipzen A."/>
            <person name="Daum C."/>
            <person name="Barry K."/>
            <person name="Grigoriev I.V."/>
            <person name="Favel A."/>
            <person name="Rosso M.N."/>
            <person name="Martin F."/>
        </authorList>
    </citation>
    <scope>NUCLEOTIDE SEQUENCE [LARGE SCALE GENOMIC DNA]</scope>
    <source>
        <strain evidence="2 3">CIRM-BRFM 2984</strain>
    </source>
</reference>
<evidence type="ECO:0000256" key="1">
    <source>
        <dbReference type="SAM" id="MobiDB-lite"/>
    </source>
</evidence>
<name>A0AAW0AE17_9AGAR</name>